<proteinExistence type="inferred from homology"/>
<keyword evidence="3" id="KW-0067">ATP-binding</keyword>
<dbReference type="HAMAP" id="MF_00122">
    <property type="entry name" value="GatC"/>
    <property type="match status" value="1"/>
</dbReference>
<evidence type="ECO:0000313" key="5">
    <source>
        <dbReference type="EnsemblMetazoa" id="ADIR001450-PA"/>
    </source>
</evidence>
<keyword evidence="3" id="KW-0648">Protein biosynthesis</keyword>
<dbReference type="GO" id="GO:0070681">
    <property type="term" value="P:glutaminyl-tRNAGln biosynthesis via transamidation"/>
    <property type="evidence" value="ECO:0007669"/>
    <property type="project" value="UniProtKB-UniRule"/>
</dbReference>
<organism evidence="5 6">
    <name type="scientific">Anopheles dirus</name>
    <dbReference type="NCBI Taxonomy" id="7168"/>
    <lineage>
        <taxon>Eukaryota</taxon>
        <taxon>Metazoa</taxon>
        <taxon>Ecdysozoa</taxon>
        <taxon>Arthropoda</taxon>
        <taxon>Hexapoda</taxon>
        <taxon>Insecta</taxon>
        <taxon>Pterygota</taxon>
        <taxon>Neoptera</taxon>
        <taxon>Endopterygota</taxon>
        <taxon>Diptera</taxon>
        <taxon>Nematocera</taxon>
        <taxon>Culicoidea</taxon>
        <taxon>Culicidae</taxon>
        <taxon>Anophelinae</taxon>
        <taxon>Anopheles</taxon>
    </lineage>
</organism>
<dbReference type="InterPro" id="IPR036621">
    <property type="entry name" value="Anticodon-bd_dom_sf"/>
</dbReference>
<dbReference type="GO" id="GO:0005524">
    <property type="term" value="F:ATP binding"/>
    <property type="evidence" value="ECO:0007669"/>
    <property type="project" value="UniProtKB-KW"/>
</dbReference>
<dbReference type="InterPro" id="IPR036113">
    <property type="entry name" value="Asp/Glu-ADT_sf_sub_c"/>
</dbReference>
<comment type="function">
    <text evidence="3">Allows the formation of correctly charged Gln-tRNA(Gln) through the transamidation of misacylated Glu-tRNA(Gln) in the mitochondria. The reaction takes place in the presence of glutamine and ATP through an activated gamma-phospho-Glu-tRNA(Gln).</text>
</comment>
<name>A0A182N1E2_9DIPT</name>
<dbReference type="InterPro" id="IPR045864">
    <property type="entry name" value="aa-tRNA-synth_II/BPL/LPL"/>
</dbReference>
<comment type="subunit">
    <text evidence="3">Subunit of the heterotrimeric GatCAB amidotransferase (AdT) complex, composed of A, B and C subunits.</text>
</comment>
<dbReference type="GO" id="GO:0050567">
    <property type="term" value="F:glutaminyl-tRNA synthase (glutamine-hydrolyzing) activity"/>
    <property type="evidence" value="ECO:0007669"/>
    <property type="project" value="UniProtKB-UniRule"/>
</dbReference>
<keyword evidence="3" id="KW-0436">Ligase</keyword>
<dbReference type="Pfam" id="PF02686">
    <property type="entry name" value="GatC"/>
    <property type="match status" value="1"/>
</dbReference>
<dbReference type="Gene3D" id="3.30.930.10">
    <property type="entry name" value="Bira Bifunctional Protein, Domain 2"/>
    <property type="match status" value="1"/>
</dbReference>
<evidence type="ECO:0000256" key="2">
    <source>
        <dbReference type="ARBA" id="ARBA00023128"/>
    </source>
</evidence>
<dbReference type="GO" id="GO:0005739">
    <property type="term" value="C:mitochondrion"/>
    <property type="evidence" value="ECO:0007669"/>
    <property type="project" value="UniProtKB-SubCell"/>
</dbReference>
<keyword evidence="6" id="KW-1185">Reference proteome</keyword>
<evidence type="ECO:0000313" key="6">
    <source>
        <dbReference type="Proteomes" id="UP000075884"/>
    </source>
</evidence>
<evidence type="ECO:0000256" key="1">
    <source>
        <dbReference type="ARBA" id="ARBA00022741"/>
    </source>
</evidence>
<dbReference type="EC" id="6.3.5.-" evidence="3"/>
<dbReference type="Pfam" id="PF03129">
    <property type="entry name" value="HGTP_anticodon"/>
    <property type="match status" value="1"/>
</dbReference>
<sequence length="494" mass="55060">MLRRIVSRASVVPNRSYCVTSPSTSSGRWAEKRLQHRTKVPQQPSAGGLLGSGAATKTTIDQQTVRLLERLSLVDLDSSEALATLQDSIEFASRILLIETDGVQPLYCVLEQQQLALRADTVDDGDLQEEVLRNASLTEEEYFVAPPGNIPLEQTRAVAMARPARTFLDLLQACQRSQFVDFTIRETRLRDLRFTDVGAMLRENLRTEWHRPGSIPIFPGRHDLSTLQNYDTVRARFATARPPLGIATEATARDRRVHVGDRYALELAEGGVELCTTYLPPPSTTANQFLYQLQRQRKIWWMRLAADPGRFFISDWRQTGAGDGSATVVSIGARFADAEVELERLELVDGSGPDSVVRVRHDLERAVFGVLLDALDCTPPLERCVKIHRKIAPYKCGIVCGTAETDLSELSNHLAGVLRAANLSVRECMQKDDQSDASQQLAQLDRIGVPYALLLHSHTLRTGLLQLRSRDTTLAETIHITDLPHYLAKIIKHA</sequence>
<dbReference type="GO" id="GO:0032543">
    <property type="term" value="P:mitochondrial translation"/>
    <property type="evidence" value="ECO:0007669"/>
    <property type="project" value="UniProtKB-UniRule"/>
</dbReference>
<dbReference type="STRING" id="7168.A0A182N1E2"/>
<keyword evidence="2 3" id="KW-0496">Mitochondrion</keyword>
<dbReference type="PANTHER" id="PTHR15004">
    <property type="entry name" value="GLUTAMYL-TRNA(GLN) AMIDOTRANSFERASE SUBUNIT C, MITOCHONDRIAL"/>
    <property type="match status" value="1"/>
</dbReference>
<comment type="subcellular location">
    <subcellularLocation>
        <location evidence="3">Mitochondrion</location>
    </subcellularLocation>
</comment>
<evidence type="ECO:0000259" key="4">
    <source>
        <dbReference type="Pfam" id="PF03129"/>
    </source>
</evidence>
<dbReference type="InterPro" id="IPR004154">
    <property type="entry name" value="Anticodon-bd"/>
</dbReference>
<dbReference type="SUPFAM" id="SSF52954">
    <property type="entry name" value="Class II aaRS ABD-related"/>
    <property type="match status" value="1"/>
</dbReference>
<protein>
    <recommendedName>
        <fullName evidence="3">Glutamyl-tRNA(Gln) amidotransferase subunit C, mitochondrial</fullName>
        <shortName evidence="3">Glu-AdT subunit C</shortName>
        <ecNumber evidence="3">6.3.5.-</ecNumber>
    </recommendedName>
</protein>
<reference evidence="6" key="1">
    <citation type="submission" date="2013-03" db="EMBL/GenBank/DDBJ databases">
        <title>The Genome Sequence of Anopheles dirus WRAIR2.</title>
        <authorList>
            <consortium name="The Broad Institute Genomics Platform"/>
            <person name="Neafsey D.E."/>
            <person name="Walton C."/>
            <person name="Walker B."/>
            <person name="Young S.K."/>
            <person name="Zeng Q."/>
            <person name="Gargeya S."/>
            <person name="Fitzgerald M."/>
            <person name="Haas B."/>
            <person name="Abouelleil A."/>
            <person name="Allen A.W."/>
            <person name="Alvarado L."/>
            <person name="Arachchi H.M."/>
            <person name="Berlin A.M."/>
            <person name="Chapman S.B."/>
            <person name="Gainer-Dewar J."/>
            <person name="Goldberg J."/>
            <person name="Griggs A."/>
            <person name="Gujja S."/>
            <person name="Hansen M."/>
            <person name="Howarth C."/>
            <person name="Imamovic A."/>
            <person name="Ireland A."/>
            <person name="Larimer J."/>
            <person name="McCowan C."/>
            <person name="Murphy C."/>
            <person name="Pearson M."/>
            <person name="Poon T.W."/>
            <person name="Priest M."/>
            <person name="Roberts A."/>
            <person name="Saif S."/>
            <person name="Shea T."/>
            <person name="Sisk P."/>
            <person name="Sykes S."/>
            <person name="Wortman J."/>
            <person name="Nusbaum C."/>
            <person name="Birren B."/>
        </authorList>
    </citation>
    <scope>NUCLEOTIDE SEQUENCE [LARGE SCALE GENOMIC DNA]</scope>
    <source>
        <strain evidence="6">WRAIR2</strain>
    </source>
</reference>
<reference evidence="5" key="2">
    <citation type="submission" date="2020-05" db="UniProtKB">
        <authorList>
            <consortium name="EnsemblMetazoa"/>
        </authorList>
    </citation>
    <scope>IDENTIFICATION</scope>
    <source>
        <strain evidence="5">WRAIR2</strain>
    </source>
</reference>
<dbReference type="VEuPathDB" id="VectorBase:ADIR001450"/>
<dbReference type="PANTHER" id="PTHR15004:SF0">
    <property type="entry name" value="GLUTAMYL-TRNA(GLN) AMIDOTRANSFERASE SUBUNIT C, MITOCHONDRIAL"/>
    <property type="match status" value="1"/>
</dbReference>
<evidence type="ECO:0000256" key="3">
    <source>
        <dbReference type="HAMAP-Rule" id="MF_03149"/>
    </source>
</evidence>
<dbReference type="Proteomes" id="UP000075884">
    <property type="component" value="Unassembled WGS sequence"/>
</dbReference>
<dbReference type="EnsemblMetazoa" id="ADIR001450-RA">
    <property type="protein sequence ID" value="ADIR001450-PA"/>
    <property type="gene ID" value="ADIR001450"/>
</dbReference>
<comment type="catalytic activity">
    <reaction evidence="3">
        <text>L-glutamyl-tRNA(Gln) + L-glutamine + ATP + H2O = L-glutaminyl-tRNA(Gln) + L-glutamate + ADP + phosphate + H(+)</text>
        <dbReference type="Rhea" id="RHEA:17521"/>
        <dbReference type="Rhea" id="RHEA-COMP:9681"/>
        <dbReference type="Rhea" id="RHEA-COMP:9684"/>
        <dbReference type="ChEBI" id="CHEBI:15377"/>
        <dbReference type="ChEBI" id="CHEBI:15378"/>
        <dbReference type="ChEBI" id="CHEBI:29985"/>
        <dbReference type="ChEBI" id="CHEBI:30616"/>
        <dbReference type="ChEBI" id="CHEBI:43474"/>
        <dbReference type="ChEBI" id="CHEBI:58359"/>
        <dbReference type="ChEBI" id="CHEBI:78520"/>
        <dbReference type="ChEBI" id="CHEBI:78521"/>
        <dbReference type="ChEBI" id="CHEBI:456216"/>
    </reaction>
</comment>
<keyword evidence="1 3" id="KW-0547">Nucleotide-binding</keyword>
<dbReference type="GO" id="GO:0006450">
    <property type="term" value="P:regulation of translational fidelity"/>
    <property type="evidence" value="ECO:0007669"/>
    <property type="project" value="InterPro"/>
</dbReference>
<accession>A0A182N1E2</accession>
<feature type="domain" description="Anticodon-binding" evidence="4">
    <location>
        <begin position="398"/>
        <end position="489"/>
    </location>
</feature>
<comment type="similarity">
    <text evidence="3">Belongs to the GatC family.</text>
</comment>
<dbReference type="Gene3D" id="3.40.50.800">
    <property type="entry name" value="Anticodon-binding domain"/>
    <property type="match status" value="1"/>
</dbReference>
<dbReference type="InterPro" id="IPR003837">
    <property type="entry name" value="GatC"/>
</dbReference>
<dbReference type="GO" id="GO:0030956">
    <property type="term" value="C:glutamyl-tRNA(Gln) amidotransferase complex"/>
    <property type="evidence" value="ECO:0007669"/>
    <property type="project" value="UniProtKB-UniRule"/>
</dbReference>
<dbReference type="SUPFAM" id="SSF141000">
    <property type="entry name" value="Glu-tRNAGln amidotransferase C subunit"/>
    <property type="match status" value="1"/>
</dbReference>
<dbReference type="AlphaFoldDB" id="A0A182N1E2"/>